<dbReference type="KEGG" id="ccr:CC_2240"/>
<name>Q9A654_CAUVC</name>
<dbReference type="HOGENOM" id="CLU_1425658_0_0_5"/>
<evidence type="ECO:0000313" key="3">
    <source>
        <dbReference type="Proteomes" id="UP000001816"/>
    </source>
</evidence>
<dbReference type="AlphaFoldDB" id="Q9A654"/>
<evidence type="ECO:0000256" key="1">
    <source>
        <dbReference type="SAM" id="MobiDB-lite"/>
    </source>
</evidence>
<feature type="region of interest" description="Disordered" evidence="1">
    <location>
        <begin position="1"/>
        <end position="26"/>
    </location>
</feature>
<dbReference type="EnsemblBacteria" id="AAK24211">
    <property type="protein sequence ID" value="AAK24211"/>
    <property type="gene ID" value="CC_2240"/>
</dbReference>
<organism evidence="2 3">
    <name type="scientific">Caulobacter vibrioides (strain ATCC 19089 / CIP 103742 / CB 15)</name>
    <name type="common">Caulobacter crescentus</name>
    <dbReference type="NCBI Taxonomy" id="190650"/>
    <lineage>
        <taxon>Bacteria</taxon>
        <taxon>Pseudomonadati</taxon>
        <taxon>Pseudomonadota</taxon>
        <taxon>Alphaproteobacteria</taxon>
        <taxon>Caulobacterales</taxon>
        <taxon>Caulobacteraceae</taxon>
        <taxon>Caulobacter</taxon>
    </lineage>
</organism>
<protein>
    <submittedName>
        <fullName evidence="2">Uncharacterized protein</fullName>
    </submittedName>
</protein>
<reference evidence="2 3" key="1">
    <citation type="journal article" date="2001" name="Proc. Natl. Acad. Sci. U.S.A.">
        <title>Complete genome sequence of Caulobacter crescentus.</title>
        <authorList>
            <person name="Nierman W.C."/>
            <person name="Feldblyum T.V."/>
            <person name="Laub M.T."/>
            <person name="Paulsen I.T."/>
            <person name="Nelson K.E."/>
            <person name="Eisen J.A."/>
            <person name="Heidelberg J.F."/>
            <person name="Alley M.R."/>
            <person name="Ohta N."/>
            <person name="Maddock J.R."/>
            <person name="Potocka I."/>
            <person name="Nelson W.C."/>
            <person name="Newton A."/>
            <person name="Stephens C."/>
            <person name="Phadke N.D."/>
            <person name="Ely B."/>
            <person name="DeBoy R.T."/>
            <person name="Dodson R.J."/>
            <person name="Durkin A.S."/>
            <person name="Gwinn M.L."/>
            <person name="Haft D.H."/>
            <person name="Kolonay J.F."/>
            <person name="Smit J."/>
            <person name="Craven M.B."/>
            <person name="Khouri H."/>
            <person name="Shetty J."/>
            <person name="Berry K."/>
            <person name="Utterback T."/>
            <person name="Tran K."/>
            <person name="Wolf A."/>
            <person name="Vamathevan J."/>
            <person name="Ermolaeva M."/>
            <person name="White O."/>
            <person name="Salzberg S.L."/>
            <person name="Venter J.C."/>
            <person name="Shapiro L."/>
            <person name="Fraser C.M."/>
        </authorList>
    </citation>
    <scope>NUCLEOTIDE SEQUENCE [LARGE SCALE GENOMIC DNA]</scope>
    <source>
        <strain evidence="3">ATCC 19089 / CB15</strain>
    </source>
</reference>
<proteinExistence type="predicted"/>
<dbReference type="PIR" id="G87526">
    <property type="entry name" value="G87526"/>
</dbReference>
<evidence type="ECO:0000313" key="2">
    <source>
        <dbReference type="EMBL" id="AAK24211.1"/>
    </source>
</evidence>
<dbReference type="BioCyc" id="CAULO:CC2240-MONOMER"/>
<feature type="compositionally biased region" description="Basic and acidic residues" evidence="1">
    <location>
        <begin position="142"/>
        <end position="168"/>
    </location>
</feature>
<accession>Q9A654</accession>
<sequence>MVGPERLRAASKLRPNPIPLETATRALPAGPERVSVFRRLKGGGAGTRDEAAFFGLARGGDTVDHAADNHDFLVAASADASELGRFGVGQLDRDGLLDLRHQPFDTGLLSGRLKIHAPAPDIDRRGQDDALVHVVLPGDGGLRHDLRRERHGEDQGADGGPDKHERGASELISEGSTYPRLMSITPQSIS</sequence>
<dbReference type="EMBL" id="AE005673">
    <property type="protein sequence ID" value="AAK24211.1"/>
    <property type="molecule type" value="Genomic_DNA"/>
</dbReference>
<dbReference type="Proteomes" id="UP000001816">
    <property type="component" value="Chromosome"/>
</dbReference>
<keyword evidence="3" id="KW-1185">Reference proteome</keyword>
<feature type="region of interest" description="Disordered" evidence="1">
    <location>
        <begin position="142"/>
        <end position="190"/>
    </location>
</feature>
<gene>
    <name evidence="2" type="ordered locus">CC_2240</name>
</gene>